<dbReference type="Proteomes" id="UP000324897">
    <property type="component" value="Chromosome 1"/>
</dbReference>
<protein>
    <submittedName>
        <fullName evidence="1">Uncharacterized protein</fullName>
    </submittedName>
</protein>
<dbReference type="EMBL" id="RWGY01000011">
    <property type="protein sequence ID" value="TVU29356.1"/>
    <property type="molecule type" value="Genomic_DNA"/>
</dbReference>
<proteinExistence type="predicted"/>
<dbReference type="Gramene" id="TVU29356">
    <property type="protein sequence ID" value="TVU29356"/>
    <property type="gene ID" value="EJB05_20920"/>
</dbReference>
<feature type="non-terminal residue" evidence="1">
    <location>
        <position position="1"/>
    </location>
</feature>
<accession>A0A5J9V0C6</accession>
<reference evidence="1 2" key="1">
    <citation type="journal article" date="2019" name="Sci. Rep.">
        <title>A high-quality genome of Eragrostis curvula grass provides insights into Poaceae evolution and supports new strategies to enhance forage quality.</title>
        <authorList>
            <person name="Carballo J."/>
            <person name="Santos B.A.C.M."/>
            <person name="Zappacosta D."/>
            <person name="Garbus I."/>
            <person name="Selva J.P."/>
            <person name="Gallo C.A."/>
            <person name="Diaz A."/>
            <person name="Albertini E."/>
            <person name="Caccamo M."/>
            <person name="Echenique V."/>
        </authorList>
    </citation>
    <scope>NUCLEOTIDE SEQUENCE [LARGE SCALE GENOMIC DNA]</scope>
    <source>
        <strain evidence="2">cv. Victoria</strain>
        <tissue evidence="1">Leaf</tissue>
    </source>
</reference>
<name>A0A5J9V0C6_9POAL</name>
<evidence type="ECO:0000313" key="2">
    <source>
        <dbReference type="Proteomes" id="UP000324897"/>
    </source>
</evidence>
<dbReference type="AlphaFoldDB" id="A0A5J9V0C6"/>
<evidence type="ECO:0000313" key="1">
    <source>
        <dbReference type="EMBL" id="TVU29356.1"/>
    </source>
</evidence>
<organism evidence="1 2">
    <name type="scientific">Eragrostis curvula</name>
    <name type="common">weeping love grass</name>
    <dbReference type="NCBI Taxonomy" id="38414"/>
    <lineage>
        <taxon>Eukaryota</taxon>
        <taxon>Viridiplantae</taxon>
        <taxon>Streptophyta</taxon>
        <taxon>Embryophyta</taxon>
        <taxon>Tracheophyta</taxon>
        <taxon>Spermatophyta</taxon>
        <taxon>Magnoliopsida</taxon>
        <taxon>Liliopsida</taxon>
        <taxon>Poales</taxon>
        <taxon>Poaceae</taxon>
        <taxon>PACMAD clade</taxon>
        <taxon>Chloridoideae</taxon>
        <taxon>Eragrostideae</taxon>
        <taxon>Eragrostidinae</taxon>
        <taxon>Eragrostis</taxon>
    </lineage>
</organism>
<keyword evidence="2" id="KW-1185">Reference proteome</keyword>
<sequence>MEAFLRRCFYLLEEDKARQTVVEIEKAVLSDDNIHKRDLAEVGIKNCSYNHMLHVDFEHAFMVRSPNF</sequence>
<comment type="caution">
    <text evidence="1">The sequence shown here is derived from an EMBL/GenBank/DDBJ whole genome shotgun (WGS) entry which is preliminary data.</text>
</comment>
<gene>
    <name evidence="1" type="ORF">EJB05_20920</name>
</gene>